<dbReference type="GO" id="GO:0019305">
    <property type="term" value="P:dTDP-rhamnose biosynthetic process"/>
    <property type="evidence" value="ECO:0007669"/>
    <property type="project" value="TreeGrafter"/>
</dbReference>
<dbReference type="KEGG" id="efu:HMPREF0351_11951"/>
<dbReference type="EMBL" id="CP003583">
    <property type="protein sequence ID" value="AFK59575.1"/>
    <property type="molecule type" value="Genomic_DNA"/>
</dbReference>
<dbReference type="Gene3D" id="2.60.120.10">
    <property type="entry name" value="Jelly Rolls"/>
    <property type="match status" value="1"/>
</dbReference>
<keyword evidence="2" id="KW-0413">Isomerase</keyword>
<sequence>MLKKFEGIIQAILSEVVKICGVVEVSMVQVFDIMKFADFRGYTAVALDNEILSFFGIEFHIKQINQGFSHNKYTMRGLHYQSGEHAQGKIVMCLRGEIMNIALDIRPESLNYGGVYVSILNERNGKCAYIPRGFAHGYLTMEDNTFVQWCVDNDFNAESAKCVSYESIDIEWPVDQQKFIISEKDKNGDMLIF</sequence>
<evidence type="ECO:0000313" key="3">
    <source>
        <dbReference type="Proteomes" id="UP000005269"/>
    </source>
</evidence>
<dbReference type="GO" id="GO:0008830">
    <property type="term" value="F:dTDP-4-dehydrorhamnose 3,5-epimerase activity"/>
    <property type="evidence" value="ECO:0007669"/>
    <property type="project" value="UniProtKB-EC"/>
</dbReference>
<dbReference type="SUPFAM" id="SSF51182">
    <property type="entry name" value="RmlC-like cupins"/>
    <property type="match status" value="1"/>
</dbReference>
<dbReference type="InterPro" id="IPR000888">
    <property type="entry name" value="RmlC-like"/>
</dbReference>
<dbReference type="InterPro" id="IPR014710">
    <property type="entry name" value="RmlC-like_jellyroll"/>
</dbReference>
<dbReference type="AlphaFoldDB" id="I3U3I7"/>
<dbReference type="EC" id="5.1.3.13" evidence="2"/>
<dbReference type="GO" id="GO:0005829">
    <property type="term" value="C:cytosol"/>
    <property type="evidence" value="ECO:0007669"/>
    <property type="project" value="TreeGrafter"/>
</dbReference>
<dbReference type="Pfam" id="PF00908">
    <property type="entry name" value="dTDP_sugar_isom"/>
    <property type="match status" value="1"/>
</dbReference>
<protein>
    <submittedName>
        <fullName evidence="2">dTDP-4-dehydrorhamnose 3,5-epimerase</fullName>
        <ecNumber evidence="2">5.1.3.13</ecNumber>
    </submittedName>
</protein>
<evidence type="ECO:0000313" key="2">
    <source>
        <dbReference type="EMBL" id="AFK59575.1"/>
    </source>
</evidence>
<dbReference type="HOGENOM" id="CLU_090940_1_1_9"/>
<dbReference type="PANTHER" id="PTHR21047">
    <property type="entry name" value="DTDP-6-DEOXY-D-GLUCOSE-3,5 EPIMERASE"/>
    <property type="match status" value="1"/>
</dbReference>
<name>I3U3I7_ENTFD</name>
<keyword evidence="3" id="KW-1185">Reference proteome</keyword>
<evidence type="ECO:0000256" key="1">
    <source>
        <dbReference type="PIRSR" id="PIRSR600888-3"/>
    </source>
</evidence>
<feature type="site" description="Participates in a stacking interaction with the thymidine ring of dTDP-4-oxo-6-deoxyglucose" evidence="1">
    <location>
        <position position="155"/>
    </location>
</feature>
<dbReference type="InterPro" id="IPR011051">
    <property type="entry name" value="RmlC_Cupin_sf"/>
</dbReference>
<gene>
    <name evidence="2" type="primary">rfbC2</name>
    <name evidence="2" type="ORF">HMPREF0351_11951</name>
</gene>
<dbReference type="PANTHER" id="PTHR21047:SF2">
    <property type="entry name" value="THYMIDINE DIPHOSPHO-4-KETO-RHAMNOSE 3,5-EPIMERASE"/>
    <property type="match status" value="1"/>
</dbReference>
<dbReference type="Proteomes" id="UP000005269">
    <property type="component" value="Chromosome"/>
</dbReference>
<accession>I3U3I7</accession>
<organism evidence="2 3">
    <name type="scientific">Enterococcus faecium (strain ATCC BAA-472 / TX0016 / DO)</name>
    <dbReference type="NCBI Taxonomy" id="333849"/>
    <lineage>
        <taxon>Bacteria</taxon>
        <taxon>Bacillati</taxon>
        <taxon>Bacillota</taxon>
        <taxon>Bacilli</taxon>
        <taxon>Lactobacillales</taxon>
        <taxon>Enterococcaceae</taxon>
        <taxon>Enterococcus</taxon>
    </lineage>
</organism>
<proteinExistence type="predicted"/>
<dbReference type="GO" id="GO:0000271">
    <property type="term" value="P:polysaccharide biosynthetic process"/>
    <property type="evidence" value="ECO:0007669"/>
    <property type="project" value="TreeGrafter"/>
</dbReference>
<reference evidence="2 3" key="1">
    <citation type="journal article" date="2012" name="BMC Microbiol.">
        <title>Complete genome sequence of Enterococcus faecium strain TX16 and comparative genomic analysis of Enterococcus faecium genomes.</title>
        <authorList>
            <person name="Qin X."/>
            <person name="Galloway-Pena J.R."/>
            <person name="Sillanpaa J."/>
            <person name="Hyeob Roh J."/>
            <person name="Nallapareddy S.R."/>
            <person name="Chowdhury S."/>
            <person name="Bourgogne A."/>
            <person name="Choudhury T."/>
            <person name="Munzy D.M."/>
            <person name="Buhay C.J."/>
            <person name="Ding Y."/>
            <person name="Dugan-Rocha S."/>
            <person name="Liu W."/>
            <person name="Kovar C."/>
            <person name="Sodergren E."/>
            <person name="Highlander S."/>
            <person name="Petrosino J.F."/>
            <person name="Worley K.C."/>
            <person name="Gibbs R.A."/>
            <person name="Weinstock G.M."/>
            <person name="Murray B.E."/>
        </authorList>
    </citation>
    <scope>NUCLEOTIDE SEQUENCE [LARGE SCALE GENOMIC DNA]</scope>
    <source>
        <strain evidence="3">ATCC BAA-472 / TX0016 / DO</strain>
    </source>
</reference>